<feature type="region of interest" description="Disordered" evidence="1">
    <location>
        <begin position="123"/>
        <end position="150"/>
    </location>
</feature>
<name>A0A849BVH8_9NOCA</name>
<dbReference type="PANTHER" id="PTHR47751:SF1">
    <property type="entry name" value="SUPERFAMILY HYDROLASE, PUTATIVE (AFU_ORTHOLOGUE AFUA_2G16580)-RELATED"/>
    <property type="match status" value="1"/>
</dbReference>
<reference evidence="2 3" key="1">
    <citation type="submission" date="2020-05" db="EMBL/GenBank/DDBJ databases">
        <title>MicrobeNet Type strains.</title>
        <authorList>
            <person name="Nicholson A.C."/>
        </authorList>
    </citation>
    <scope>NUCLEOTIDE SEQUENCE [LARGE SCALE GENOMIC DNA]</scope>
    <source>
        <strain evidence="2 3">JCM 3224</strain>
    </source>
</reference>
<dbReference type="EMBL" id="JABELX010000001">
    <property type="protein sequence ID" value="NNH69098.1"/>
    <property type="molecule type" value="Genomic_DNA"/>
</dbReference>
<dbReference type="PANTHER" id="PTHR47751">
    <property type="entry name" value="SUPERFAMILY HYDROLASE, PUTATIVE (AFU_ORTHOLOGUE AFUA_2G16580)-RELATED"/>
    <property type="match status" value="1"/>
</dbReference>
<gene>
    <name evidence="2" type="ORF">HLB23_04290</name>
</gene>
<accession>A0A849BVH8</accession>
<evidence type="ECO:0000313" key="3">
    <source>
        <dbReference type="Proteomes" id="UP000586827"/>
    </source>
</evidence>
<dbReference type="Gene3D" id="3.40.50.1820">
    <property type="entry name" value="alpha/beta hydrolase"/>
    <property type="match status" value="1"/>
</dbReference>
<protein>
    <submittedName>
        <fullName evidence="2">Uncharacterized protein</fullName>
    </submittedName>
</protein>
<dbReference type="Gene3D" id="1.10.10.800">
    <property type="match status" value="1"/>
</dbReference>
<evidence type="ECO:0000256" key="1">
    <source>
        <dbReference type="SAM" id="MobiDB-lite"/>
    </source>
</evidence>
<proteinExistence type="predicted"/>
<evidence type="ECO:0000313" key="2">
    <source>
        <dbReference type="EMBL" id="NNH69098.1"/>
    </source>
</evidence>
<dbReference type="InterPro" id="IPR051411">
    <property type="entry name" value="Polyketide_trans_af380"/>
</dbReference>
<dbReference type="InterPro" id="IPR029058">
    <property type="entry name" value="AB_hydrolase_fold"/>
</dbReference>
<dbReference type="SUPFAM" id="SSF53474">
    <property type="entry name" value="alpha/beta-Hydrolases"/>
    <property type="match status" value="1"/>
</dbReference>
<comment type="caution">
    <text evidence="2">The sequence shown here is derived from an EMBL/GenBank/DDBJ whole genome shotgun (WGS) entry which is preliminary data.</text>
</comment>
<dbReference type="RefSeq" id="WP_067526926.1">
    <property type="nucleotide sequence ID" value="NZ_JABELX010000001.1"/>
</dbReference>
<feature type="region of interest" description="Disordered" evidence="1">
    <location>
        <begin position="1"/>
        <end position="21"/>
    </location>
</feature>
<dbReference type="Proteomes" id="UP000586827">
    <property type="component" value="Unassembled WGS sequence"/>
</dbReference>
<feature type="compositionally biased region" description="Polar residues" evidence="1">
    <location>
        <begin position="131"/>
        <end position="150"/>
    </location>
</feature>
<organism evidence="2 3">
    <name type="scientific">Nocardia uniformis</name>
    <dbReference type="NCBI Taxonomy" id="53432"/>
    <lineage>
        <taxon>Bacteria</taxon>
        <taxon>Bacillati</taxon>
        <taxon>Actinomycetota</taxon>
        <taxon>Actinomycetes</taxon>
        <taxon>Mycobacteriales</taxon>
        <taxon>Nocardiaceae</taxon>
        <taxon>Nocardia</taxon>
    </lineage>
</organism>
<sequence>MFDSRTFGESEGTPRQLEDPLGKASDIGAAVSALRVDERLAGTSVVALGVCAGAGYMARAVADDPRIRAFAGVAGVYPDAAAATADPAVRERGRRARERRLATGVVETIPAVAADNADVAMPLREAPWGPTNPNCGWTLPAKSTSTTTRR</sequence>
<dbReference type="AlphaFoldDB" id="A0A849BVH8"/>
<keyword evidence="3" id="KW-1185">Reference proteome</keyword>